<organism evidence="1 2">
    <name type="scientific">Elysia crispata</name>
    <name type="common">lettuce slug</name>
    <dbReference type="NCBI Taxonomy" id="231223"/>
    <lineage>
        <taxon>Eukaryota</taxon>
        <taxon>Metazoa</taxon>
        <taxon>Spiralia</taxon>
        <taxon>Lophotrochozoa</taxon>
        <taxon>Mollusca</taxon>
        <taxon>Gastropoda</taxon>
        <taxon>Heterobranchia</taxon>
        <taxon>Euthyneura</taxon>
        <taxon>Panpulmonata</taxon>
        <taxon>Sacoglossa</taxon>
        <taxon>Placobranchoidea</taxon>
        <taxon>Plakobranchidae</taxon>
        <taxon>Elysia</taxon>
    </lineage>
</organism>
<protein>
    <submittedName>
        <fullName evidence="1">Uncharacterized protein</fullName>
    </submittedName>
</protein>
<reference evidence="1" key="1">
    <citation type="journal article" date="2023" name="G3 (Bethesda)">
        <title>A reference genome for the long-term kleptoplast-retaining sea slug Elysia crispata morphotype clarki.</title>
        <authorList>
            <person name="Eastman K.E."/>
            <person name="Pendleton A.L."/>
            <person name="Shaikh M.A."/>
            <person name="Suttiyut T."/>
            <person name="Ogas R."/>
            <person name="Tomko P."/>
            <person name="Gavelis G."/>
            <person name="Widhalm J.R."/>
            <person name="Wisecaver J.H."/>
        </authorList>
    </citation>
    <scope>NUCLEOTIDE SEQUENCE</scope>
    <source>
        <strain evidence="1">ECLA1</strain>
    </source>
</reference>
<evidence type="ECO:0000313" key="1">
    <source>
        <dbReference type="EMBL" id="KAK3780096.1"/>
    </source>
</evidence>
<keyword evidence="2" id="KW-1185">Reference proteome</keyword>
<name>A0AAE1A3P9_9GAST</name>
<dbReference type="EMBL" id="JAWDGP010002760">
    <property type="protein sequence ID" value="KAK3780096.1"/>
    <property type="molecule type" value="Genomic_DNA"/>
</dbReference>
<sequence length="94" mass="10506">MFTFDRSSRKITELTRRMIILVRTAELCNQLGPSVLVGDVNTGPAQIPVVQSFVFPLSEPIQANTGPRERPIRERGKLALPGDARLSSVRQWFA</sequence>
<dbReference type="AlphaFoldDB" id="A0AAE1A3P9"/>
<accession>A0AAE1A3P9</accession>
<comment type="caution">
    <text evidence="1">The sequence shown here is derived from an EMBL/GenBank/DDBJ whole genome shotgun (WGS) entry which is preliminary data.</text>
</comment>
<evidence type="ECO:0000313" key="2">
    <source>
        <dbReference type="Proteomes" id="UP001283361"/>
    </source>
</evidence>
<proteinExistence type="predicted"/>
<gene>
    <name evidence="1" type="ORF">RRG08_036623</name>
</gene>
<dbReference type="Proteomes" id="UP001283361">
    <property type="component" value="Unassembled WGS sequence"/>
</dbReference>